<accession>A0A6P6VLN6</accession>
<proteinExistence type="predicted"/>
<dbReference type="Pfam" id="PF03478">
    <property type="entry name" value="Beta-prop_KIB1-4"/>
    <property type="match status" value="1"/>
</dbReference>
<reference evidence="2" key="1">
    <citation type="journal article" date="2025" name="Foods">
        <title>Unveiling the Microbial Signatures of Arabica Coffee Cherries: Insights into Ripeness Specific Diversity, Functional Traits, and Implications for Quality and Safety.</title>
        <authorList>
            <consortium name="RefSeq"/>
            <person name="Tenea G.N."/>
            <person name="Cifuentes V."/>
            <person name="Reyes P."/>
            <person name="Cevallos-Vallejos M."/>
        </authorList>
    </citation>
    <scope>NUCLEOTIDE SEQUENCE [LARGE SCALE GENOMIC DNA]</scope>
</reference>
<dbReference type="PANTHER" id="PTHR44259">
    <property type="entry name" value="OS07G0183000 PROTEIN-RELATED"/>
    <property type="match status" value="1"/>
</dbReference>
<name>A0A6P6VLN6_COFAR</name>
<protein>
    <recommendedName>
        <fullName evidence="1">KIB1-4 beta-propeller domain-containing protein</fullName>
    </recommendedName>
</protein>
<reference evidence="3" key="2">
    <citation type="submission" date="2025-08" db="UniProtKB">
        <authorList>
            <consortium name="RefSeq"/>
        </authorList>
    </citation>
    <scope>IDENTIFICATION</scope>
    <source>
        <tissue evidence="3">Leaves</tissue>
    </source>
</reference>
<dbReference type="InterPro" id="IPR050942">
    <property type="entry name" value="F-box_BR-signaling"/>
</dbReference>
<evidence type="ECO:0000259" key="1">
    <source>
        <dbReference type="Pfam" id="PF03478"/>
    </source>
</evidence>
<evidence type="ECO:0000313" key="3">
    <source>
        <dbReference type="RefSeq" id="XP_027103375.2"/>
    </source>
</evidence>
<keyword evidence="2" id="KW-1185">Reference proteome</keyword>
<organism evidence="2 3">
    <name type="scientific">Coffea arabica</name>
    <name type="common">Arabian coffee</name>
    <dbReference type="NCBI Taxonomy" id="13443"/>
    <lineage>
        <taxon>Eukaryota</taxon>
        <taxon>Viridiplantae</taxon>
        <taxon>Streptophyta</taxon>
        <taxon>Embryophyta</taxon>
        <taxon>Tracheophyta</taxon>
        <taxon>Spermatophyta</taxon>
        <taxon>Magnoliopsida</taxon>
        <taxon>eudicotyledons</taxon>
        <taxon>Gunneridae</taxon>
        <taxon>Pentapetalae</taxon>
        <taxon>asterids</taxon>
        <taxon>lamiids</taxon>
        <taxon>Gentianales</taxon>
        <taxon>Rubiaceae</taxon>
        <taxon>Ixoroideae</taxon>
        <taxon>Gardenieae complex</taxon>
        <taxon>Bertiereae - Coffeeae clade</taxon>
        <taxon>Coffeeae</taxon>
        <taxon>Coffea</taxon>
    </lineage>
</organism>
<dbReference type="Proteomes" id="UP001652660">
    <property type="component" value="Chromosome 2c"/>
</dbReference>
<gene>
    <name evidence="3" type="primary">LOC113724696</name>
</gene>
<sequence>MRSMSRAKSSYMRDLVGRWPAGCSGAGSLLRRHSNYNSFYRCLGNSSGVTVCTSNESPATIFFGSGGGGGGGLADQLLQKTKVSPWLLIPPPDAAASAGNIVGNKQRSCFYDYYYSLAENRVKSITAAESSCSGMQNSEDDALCIGSSHGWLAIVNRLNDSVFLFNPITQRRIELPSIRTLPVHDPIYRTLPVHDPIFCKTIGAIAASSSPEAAAEDCRFMISYYSVEARGYKLAFCCPSRGEKSWTCLQSPLVDYNCIVYSRRHRMFVAVNTDLEMECWDLSNPLSPKRTRIKNLKVDVEEYPCYDSLRTEAEEEEFLEKLVSHDRLFLVPYADHDSSSSSSSGQFFWVTKYTAYSVNQEDGSFVDDPDWTLPYKTWTFDVHKFNLTDKVLRYMDNSLEDHATFIGMNDSFSLSAKDFPEVRPNSIYFTDDYYLSSGRNKSWGGHDVGIYNYKDKTFEDCYFPCDYKNIRRIEPYPIWFIPNPL</sequence>
<dbReference type="OrthoDB" id="1523976at2759"/>
<dbReference type="PANTHER" id="PTHR44259:SF37">
    <property type="entry name" value="DUF1618 DOMAIN-CONTAINING PROTEIN"/>
    <property type="match status" value="1"/>
</dbReference>
<dbReference type="GeneID" id="113724696"/>
<feature type="domain" description="KIB1-4 beta-propeller" evidence="1">
    <location>
        <begin position="140"/>
        <end position="452"/>
    </location>
</feature>
<dbReference type="AlphaFoldDB" id="A0A6P6VLN6"/>
<dbReference type="RefSeq" id="XP_027103375.2">
    <property type="nucleotide sequence ID" value="XM_027247574.2"/>
</dbReference>
<dbReference type="InterPro" id="IPR005174">
    <property type="entry name" value="KIB1-4_b-propeller"/>
</dbReference>
<evidence type="ECO:0000313" key="2">
    <source>
        <dbReference type="Proteomes" id="UP001652660"/>
    </source>
</evidence>